<dbReference type="Gene3D" id="3.40.190.10">
    <property type="entry name" value="Periplasmic binding protein-like II"/>
    <property type="match status" value="2"/>
</dbReference>
<reference evidence="3 4" key="1">
    <citation type="submission" date="2020-08" db="EMBL/GenBank/DDBJ databases">
        <title>Genome public.</title>
        <authorList>
            <person name="Liu C."/>
            <person name="Sun Q."/>
        </authorList>
    </citation>
    <scope>NUCLEOTIDE SEQUENCE [LARGE SCALE GENOMIC DNA]</scope>
    <source>
        <strain evidence="3 4">NSJ-6</strain>
    </source>
</reference>
<proteinExistence type="predicted"/>
<dbReference type="RefSeq" id="WP_032117428.1">
    <property type="nucleotide sequence ID" value="NZ_JACOOO010000016.1"/>
</dbReference>
<dbReference type="SUPFAM" id="SSF53850">
    <property type="entry name" value="Periplasmic binding protein-like II"/>
    <property type="match status" value="1"/>
</dbReference>
<comment type="caution">
    <text evidence="3">The sequence shown here is derived from an EMBL/GenBank/DDBJ whole genome shotgun (WGS) entry which is preliminary data.</text>
</comment>
<evidence type="ECO:0000256" key="1">
    <source>
        <dbReference type="ARBA" id="ARBA00022729"/>
    </source>
</evidence>
<dbReference type="PROSITE" id="PS51257">
    <property type="entry name" value="PROKAR_LIPOPROTEIN"/>
    <property type="match status" value="1"/>
</dbReference>
<keyword evidence="1 2" id="KW-0732">Signal</keyword>
<dbReference type="EMBL" id="JACOOO010000016">
    <property type="protein sequence ID" value="MBC5629227.1"/>
    <property type="molecule type" value="Genomic_DNA"/>
</dbReference>
<name>A0ABR7DD06_9CLOT</name>
<dbReference type="Proteomes" id="UP000596929">
    <property type="component" value="Unassembled WGS sequence"/>
</dbReference>
<dbReference type="CDD" id="cd13551">
    <property type="entry name" value="PBP2_Fbp_like_5"/>
    <property type="match status" value="1"/>
</dbReference>
<sequence>MRKKSILRRLAVVLSATIAGGMLFTGCGKSGDGDVETNSSKSDKLIIYSNSVSDGRGEWLKEKAAEAGFNIEYVDAGGGELENRLIAEKNNPIADIVFGLNTMTFEKFKQHDLLEQFVPTWAGEITEGLNDKDGYYHSLVKQAILLIYNSDLYNEETAPKDWIDLWTKEEYYGKYEVPTKLSAGTTRVVLSGILTRYVDPNGELGISEEGWNQIKAYFANGSRAVEGEDFYANLASGKTPMGQMWSSGIVSREEQYGVKAGMVNPSVGVPYVVEQIGIVKGSKKVETAKEFINWFGTADIQGQWAEEFSTMPANENAMDKASDANKFLSENYKVQDIDWTFVTENIDEWMEKIELEYLK</sequence>
<evidence type="ECO:0000313" key="3">
    <source>
        <dbReference type="EMBL" id="MBC5629227.1"/>
    </source>
</evidence>
<feature type="signal peptide" evidence="2">
    <location>
        <begin position="1"/>
        <end position="19"/>
    </location>
</feature>
<dbReference type="PANTHER" id="PTHR30006">
    <property type="entry name" value="THIAMINE-BINDING PERIPLASMIC PROTEIN-RELATED"/>
    <property type="match status" value="1"/>
</dbReference>
<protein>
    <submittedName>
        <fullName evidence="3">Extracellular solute-binding protein</fullName>
    </submittedName>
</protein>
<gene>
    <name evidence="3" type="ORF">H8S20_10005</name>
</gene>
<dbReference type="Pfam" id="PF13416">
    <property type="entry name" value="SBP_bac_8"/>
    <property type="match status" value="1"/>
</dbReference>
<dbReference type="InterPro" id="IPR006059">
    <property type="entry name" value="SBP"/>
</dbReference>
<keyword evidence="4" id="KW-1185">Reference proteome</keyword>
<accession>A0ABR7DD06</accession>
<dbReference type="PANTHER" id="PTHR30006:SF2">
    <property type="entry name" value="ABC TRANSPORTER SUBSTRATE-BINDING PROTEIN"/>
    <property type="match status" value="1"/>
</dbReference>
<evidence type="ECO:0000256" key="2">
    <source>
        <dbReference type="SAM" id="SignalP"/>
    </source>
</evidence>
<organism evidence="3 4">
    <name type="scientific">Clostridium hominis</name>
    <dbReference type="NCBI Taxonomy" id="2763036"/>
    <lineage>
        <taxon>Bacteria</taxon>
        <taxon>Bacillati</taxon>
        <taxon>Bacillota</taxon>
        <taxon>Clostridia</taxon>
        <taxon>Eubacteriales</taxon>
        <taxon>Clostridiaceae</taxon>
        <taxon>Clostridium</taxon>
    </lineage>
</organism>
<feature type="chain" id="PRO_5047405639" evidence="2">
    <location>
        <begin position="20"/>
        <end position="359"/>
    </location>
</feature>
<evidence type="ECO:0000313" key="4">
    <source>
        <dbReference type="Proteomes" id="UP000596929"/>
    </source>
</evidence>